<evidence type="ECO:0000313" key="3">
    <source>
        <dbReference type="EMBL" id="GAA3679930.1"/>
    </source>
</evidence>
<evidence type="ECO:0000256" key="2">
    <source>
        <dbReference type="SAM" id="SignalP"/>
    </source>
</evidence>
<feature type="chain" id="PRO_5045241385" description="Lipoprotein" evidence="2">
    <location>
        <begin position="31"/>
        <end position="319"/>
    </location>
</feature>
<proteinExistence type="predicted"/>
<reference evidence="4" key="1">
    <citation type="journal article" date="2019" name="Int. J. Syst. Evol. Microbiol.">
        <title>The Global Catalogue of Microorganisms (GCM) 10K type strain sequencing project: providing services to taxonomists for standard genome sequencing and annotation.</title>
        <authorList>
            <consortium name="The Broad Institute Genomics Platform"/>
            <consortium name="The Broad Institute Genome Sequencing Center for Infectious Disease"/>
            <person name="Wu L."/>
            <person name="Ma J."/>
        </authorList>
    </citation>
    <scope>NUCLEOTIDE SEQUENCE [LARGE SCALE GENOMIC DNA]</scope>
    <source>
        <strain evidence="4">JCM 16904</strain>
    </source>
</reference>
<keyword evidence="2" id="KW-0732">Signal</keyword>
<evidence type="ECO:0000313" key="4">
    <source>
        <dbReference type="Proteomes" id="UP001500902"/>
    </source>
</evidence>
<feature type="compositionally biased region" description="Pro residues" evidence="1">
    <location>
        <begin position="33"/>
        <end position="43"/>
    </location>
</feature>
<protein>
    <recommendedName>
        <fullName evidence="5">Lipoprotein</fullName>
    </recommendedName>
</protein>
<gene>
    <name evidence="3" type="ORF">GCM10022224_050150</name>
</gene>
<name>A0ABP7C7F2_9ACTN</name>
<keyword evidence="4" id="KW-1185">Reference proteome</keyword>
<dbReference type="PROSITE" id="PS51257">
    <property type="entry name" value="PROKAR_LIPOPROTEIN"/>
    <property type="match status" value="1"/>
</dbReference>
<sequence length="319" mass="34676">MLQRAILRRTLRRGSAVLGCVLLAGSTACAALRPPPAASPSPPAAETQPDTGTAPSEPEPTPDQDPRSVFLESLRRQAVQPVIATVQEHYNRKDFYPGGSRQVVVSAFDYRSKAIKLEETKVTESGGRSWVSWATRCADGTERFWTDPKEPWEDRGSKCPSLIDPVWINDGLGIGGLTEEQAGIMVDTLAEYKGLIRGDALTTVQRDGKPYLRLDVTVRQIELPGGSEVGAALFGDAVKTADVDVATHPYGWLGGDPALKIVRLVDPDTLLPVYSQLEETAPGWAMRRVQYAFDGPVGTSDLPKVPEIARLTWEPEKSS</sequence>
<accession>A0ABP7C7F2</accession>
<comment type="caution">
    <text evidence="3">The sequence shown here is derived from an EMBL/GenBank/DDBJ whole genome shotgun (WGS) entry which is preliminary data.</text>
</comment>
<organism evidence="3 4">
    <name type="scientific">Nonomuraea antimicrobica</name>
    <dbReference type="NCBI Taxonomy" id="561173"/>
    <lineage>
        <taxon>Bacteria</taxon>
        <taxon>Bacillati</taxon>
        <taxon>Actinomycetota</taxon>
        <taxon>Actinomycetes</taxon>
        <taxon>Streptosporangiales</taxon>
        <taxon>Streptosporangiaceae</taxon>
        <taxon>Nonomuraea</taxon>
    </lineage>
</organism>
<evidence type="ECO:0008006" key="5">
    <source>
        <dbReference type="Google" id="ProtNLM"/>
    </source>
</evidence>
<feature type="region of interest" description="Disordered" evidence="1">
    <location>
        <begin position="32"/>
        <end position="67"/>
    </location>
</feature>
<feature type="signal peptide" evidence="2">
    <location>
        <begin position="1"/>
        <end position="30"/>
    </location>
</feature>
<dbReference type="EMBL" id="BAAAZP010000092">
    <property type="protein sequence ID" value="GAA3679930.1"/>
    <property type="molecule type" value="Genomic_DNA"/>
</dbReference>
<evidence type="ECO:0000256" key="1">
    <source>
        <dbReference type="SAM" id="MobiDB-lite"/>
    </source>
</evidence>
<dbReference type="Proteomes" id="UP001500902">
    <property type="component" value="Unassembled WGS sequence"/>
</dbReference>